<dbReference type="PANTHER" id="PTHR22893:SF91">
    <property type="entry name" value="NADPH DEHYDROGENASE 2-RELATED"/>
    <property type="match status" value="1"/>
</dbReference>
<dbReference type="OrthoDB" id="3028473at2759"/>
<evidence type="ECO:0000313" key="2">
    <source>
        <dbReference type="EMBL" id="PSR83729.1"/>
    </source>
</evidence>
<dbReference type="PANTHER" id="PTHR22893">
    <property type="entry name" value="NADH OXIDOREDUCTASE-RELATED"/>
    <property type="match status" value="1"/>
</dbReference>
<sequence length="162" mass="18482">MNSGSFIEWHGLIRLKMINFHTPHVKGMQYVLLFAAAASNAVHNADFDDVEIHGANGYLVGQFIQDTIKKEYSDSIENRARFALEVPDAINKVIDEERTAIRLSPWNKSNDMRVEDSQPTFGKAPPSLAYIRVVEQRTIGHFDREVEEGEAIQHNTMRIHFT</sequence>
<dbReference type="GO" id="GO:0010181">
    <property type="term" value="F:FMN binding"/>
    <property type="evidence" value="ECO:0007669"/>
    <property type="project" value="InterPro"/>
</dbReference>
<dbReference type="Gene3D" id="3.20.20.70">
    <property type="entry name" value="Aldolase class I"/>
    <property type="match status" value="1"/>
</dbReference>
<reference evidence="2 3" key="1">
    <citation type="submission" date="2018-02" db="EMBL/GenBank/DDBJ databases">
        <title>Genome sequence of the basidiomycete white-rot fungus Phlebia centrifuga.</title>
        <authorList>
            <person name="Granchi Z."/>
            <person name="Peng M."/>
            <person name="de Vries R.P."/>
            <person name="Hilden K."/>
            <person name="Makela M.R."/>
            <person name="Grigoriev I."/>
            <person name="Riley R."/>
        </authorList>
    </citation>
    <scope>NUCLEOTIDE SEQUENCE [LARGE SCALE GENOMIC DNA]</scope>
    <source>
        <strain evidence="2 3">FBCC195</strain>
    </source>
</reference>
<proteinExistence type="predicted"/>
<dbReference type="STRING" id="98765.A0A2R6P1U8"/>
<evidence type="ECO:0000313" key="3">
    <source>
        <dbReference type="Proteomes" id="UP000186601"/>
    </source>
</evidence>
<dbReference type="InterPro" id="IPR013785">
    <property type="entry name" value="Aldolase_TIM"/>
</dbReference>
<comment type="caution">
    <text evidence="2">The sequence shown here is derived from an EMBL/GenBank/DDBJ whole genome shotgun (WGS) entry which is preliminary data.</text>
</comment>
<evidence type="ECO:0000259" key="1">
    <source>
        <dbReference type="Pfam" id="PF00724"/>
    </source>
</evidence>
<dbReference type="Pfam" id="PF00724">
    <property type="entry name" value="Oxidored_FMN"/>
    <property type="match status" value="1"/>
</dbReference>
<dbReference type="SUPFAM" id="SSF51395">
    <property type="entry name" value="FMN-linked oxidoreductases"/>
    <property type="match status" value="1"/>
</dbReference>
<name>A0A2R6P1U8_9APHY</name>
<dbReference type="InterPro" id="IPR045247">
    <property type="entry name" value="Oye-like"/>
</dbReference>
<dbReference type="EMBL" id="MLYV02000552">
    <property type="protein sequence ID" value="PSR83729.1"/>
    <property type="molecule type" value="Genomic_DNA"/>
</dbReference>
<organism evidence="2 3">
    <name type="scientific">Hermanssonia centrifuga</name>
    <dbReference type="NCBI Taxonomy" id="98765"/>
    <lineage>
        <taxon>Eukaryota</taxon>
        <taxon>Fungi</taxon>
        <taxon>Dikarya</taxon>
        <taxon>Basidiomycota</taxon>
        <taxon>Agaricomycotina</taxon>
        <taxon>Agaricomycetes</taxon>
        <taxon>Polyporales</taxon>
        <taxon>Meruliaceae</taxon>
        <taxon>Hermanssonia</taxon>
    </lineage>
</organism>
<keyword evidence="3" id="KW-1185">Reference proteome</keyword>
<accession>A0A2R6P1U8</accession>
<dbReference type="AlphaFoldDB" id="A0A2R6P1U8"/>
<feature type="domain" description="NADH:flavin oxidoreductase/NADH oxidase N-terminal" evidence="1">
    <location>
        <begin position="29"/>
        <end position="113"/>
    </location>
</feature>
<dbReference type="GO" id="GO:0016491">
    <property type="term" value="F:oxidoreductase activity"/>
    <property type="evidence" value="ECO:0007669"/>
    <property type="project" value="InterPro"/>
</dbReference>
<dbReference type="InterPro" id="IPR001155">
    <property type="entry name" value="OxRdtase_FMN_N"/>
</dbReference>
<protein>
    <recommendedName>
        <fullName evidence="1">NADH:flavin oxidoreductase/NADH oxidase N-terminal domain-containing protein</fullName>
    </recommendedName>
</protein>
<gene>
    <name evidence="2" type="ORF">PHLCEN_2v5628</name>
</gene>
<dbReference type="Proteomes" id="UP000186601">
    <property type="component" value="Unassembled WGS sequence"/>
</dbReference>